<gene>
    <name evidence="11" type="ORF">MNBD_ALPHA08-1934</name>
</gene>
<keyword evidence="3 11" id="KW-0436">Ligase</keyword>
<dbReference type="Gene3D" id="3.40.50.620">
    <property type="entry name" value="HUPs"/>
    <property type="match status" value="1"/>
</dbReference>
<accession>A0A3B0RDB8</accession>
<dbReference type="AlphaFoldDB" id="A0A3B0RDB8"/>
<evidence type="ECO:0000313" key="11">
    <source>
        <dbReference type="EMBL" id="VAV91060.1"/>
    </source>
</evidence>
<dbReference type="InterPro" id="IPR049940">
    <property type="entry name" value="GluQ/Sye"/>
</dbReference>
<organism evidence="11">
    <name type="scientific">hydrothermal vent metagenome</name>
    <dbReference type="NCBI Taxonomy" id="652676"/>
    <lineage>
        <taxon>unclassified sequences</taxon>
        <taxon>metagenomes</taxon>
        <taxon>ecological metagenomes</taxon>
    </lineage>
</organism>
<dbReference type="EC" id="6.1.1.17" evidence="2"/>
<evidence type="ECO:0000256" key="3">
    <source>
        <dbReference type="ARBA" id="ARBA00022598"/>
    </source>
</evidence>
<dbReference type="InterPro" id="IPR000924">
    <property type="entry name" value="Glu/Gln-tRNA-synth"/>
</dbReference>
<feature type="domain" description="Glutamyl/glutaminyl-tRNA synthetase class Ib catalytic" evidence="9">
    <location>
        <begin position="5"/>
        <end position="308"/>
    </location>
</feature>
<dbReference type="NCBIfam" id="TIGR00464">
    <property type="entry name" value="gltX_bact"/>
    <property type="match status" value="1"/>
</dbReference>
<evidence type="ECO:0000256" key="2">
    <source>
        <dbReference type="ARBA" id="ARBA00012835"/>
    </source>
</evidence>
<dbReference type="GO" id="GO:0000049">
    <property type="term" value="F:tRNA binding"/>
    <property type="evidence" value="ECO:0007669"/>
    <property type="project" value="InterPro"/>
</dbReference>
<dbReference type="InterPro" id="IPR008925">
    <property type="entry name" value="aa_tRNA-synth_I_cd-bd_sf"/>
</dbReference>
<evidence type="ECO:0000256" key="4">
    <source>
        <dbReference type="ARBA" id="ARBA00022741"/>
    </source>
</evidence>
<dbReference type="InterPro" id="IPR020751">
    <property type="entry name" value="aa-tRNA-synth_I_codon-bd_sub2"/>
</dbReference>
<dbReference type="EMBL" id="UOEC01000086">
    <property type="protein sequence ID" value="VAV91060.1"/>
    <property type="molecule type" value="Genomic_DNA"/>
</dbReference>
<name>A0A3B0RDB8_9ZZZZ</name>
<dbReference type="GO" id="GO:0005524">
    <property type="term" value="F:ATP binding"/>
    <property type="evidence" value="ECO:0007669"/>
    <property type="project" value="UniProtKB-KW"/>
</dbReference>
<dbReference type="Pfam" id="PF19269">
    <property type="entry name" value="Anticodon_2"/>
    <property type="match status" value="1"/>
</dbReference>
<dbReference type="SUPFAM" id="SSF48163">
    <property type="entry name" value="An anticodon-binding domain of class I aminoacyl-tRNA synthetases"/>
    <property type="match status" value="1"/>
</dbReference>
<sequence length="445" mass="49030">MTSSVKVRFAPSPTGLIHIGNARTAIVNWLHAKKQGGKFILRFDDTDLERSKPEYAEAIATDVAWLGLTTDEVHYQSKRFELYDKAAEKLKNDGRLYRCYETADELERKRRRQLATGKPPVYDRTGYNLTDDERVKLEAQGRKAHWRFKLSDKVVQSVDLIRGDQSINMASLSDPVLIREDGTYLYTLPSVVDDIDMGVTDVIRGEDHVVNTSVQIEIFEALEATPPTFAHHSLLVGADGKSLSKRIGSLSIGGMRELGLEAMAVVSHAALLGTSEAIAAHQSLDTLVEVFDISKMSRAPARFDIEEVKTLNAKLLHDTPFEAVQARLADMGIAADETFWLAVRGNINVLADVKEWADVVSGDVAAVIADEDREFIAQAVTVLPDGDFDETTWKTWTGAVKEATGRKGKGLFMPLRLALTGLPHGPELAGLLPLIGREKVLARLG</sequence>
<dbReference type="PANTHER" id="PTHR43311:SF2">
    <property type="entry name" value="GLUTAMATE--TRNA LIGASE, MITOCHONDRIAL-RELATED"/>
    <property type="match status" value="1"/>
</dbReference>
<dbReference type="GO" id="GO:0006424">
    <property type="term" value="P:glutamyl-tRNA aminoacylation"/>
    <property type="evidence" value="ECO:0007669"/>
    <property type="project" value="InterPro"/>
</dbReference>
<evidence type="ECO:0000256" key="7">
    <source>
        <dbReference type="ARBA" id="ARBA00023146"/>
    </source>
</evidence>
<dbReference type="GO" id="GO:0008270">
    <property type="term" value="F:zinc ion binding"/>
    <property type="evidence" value="ECO:0007669"/>
    <property type="project" value="InterPro"/>
</dbReference>
<dbReference type="SUPFAM" id="SSF52374">
    <property type="entry name" value="Nucleotidylyl transferase"/>
    <property type="match status" value="1"/>
</dbReference>
<dbReference type="CDD" id="cd00808">
    <property type="entry name" value="GluRS_core"/>
    <property type="match status" value="1"/>
</dbReference>
<feature type="domain" description="Aminoacyl-tRNA synthetase class I anticodon-binding" evidence="10">
    <location>
        <begin position="344"/>
        <end position="444"/>
    </location>
</feature>
<evidence type="ECO:0000259" key="9">
    <source>
        <dbReference type="Pfam" id="PF00749"/>
    </source>
</evidence>
<dbReference type="HAMAP" id="MF_00022">
    <property type="entry name" value="Glu_tRNA_synth_type1"/>
    <property type="match status" value="1"/>
</dbReference>
<evidence type="ECO:0000259" key="10">
    <source>
        <dbReference type="Pfam" id="PF19269"/>
    </source>
</evidence>
<dbReference type="GO" id="GO:0004818">
    <property type="term" value="F:glutamate-tRNA ligase activity"/>
    <property type="evidence" value="ECO:0007669"/>
    <property type="project" value="UniProtKB-EC"/>
</dbReference>
<dbReference type="InterPro" id="IPR001412">
    <property type="entry name" value="aa-tRNA-synth_I_CS"/>
</dbReference>
<keyword evidence="6" id="KW-0648">Protein biosynthesis</keyword>
<dbReference type="InterPro" id="IPR045462">
    <property type="entry name" value="aa-tRNA-synth_I_cd-bd"/>
</dbReference>
<dbReference type="InterPro" id="IPR014729">
    <property type="entry name" value="Rossmann-like_a/b/a_fold"/>
</dbReference>
<evidence type="ECO:0000256" key="8">
    <source>
        <dbReference type="ARBA" id="ARBA00030865"/>
    </source>
</evidence>
<dbReference type="PANTHER" id="PTHR43311">
    <property type="entry name" value="GLUTAMATE--TRNA LIGASE"/>
    <property type="match status" value="1"/>
</dbReference>
<dbReference type="Pfam" id="PF00749">
    <property type="entry name" value="tRNA-synt_1c"/>
    <property type="match status" value="1"/>
</dbReference>
<dbReference type="PRINTS" id="PR00987">
    <property type="entry name" value="TRNASYNTHGLU"/>
</dbReference>
<protein>
    <recommendedName>
        <fullName evidence="2">glutamate--tRNA ligase</fullName>
        <ecNumber evidence="2">6.1.1.17</ecNumber>
    </recommendedName>
    <alternativeName>
        <fullName evidence="8">Glutamyl-tRNA synthetase</fullName>
    </alternativeName>
</protein>
<proteinExistence type="inferred from homology"/>
<keyword evidence="7" id="KW-0030">Aminoacyl-tRNA synthetase</keyword>
<evidence type="ECO:0000256" key="1">
    <source>
        <dbReference type="ARBA" id="ARBA00007894"/>
    </source>
</evidence>
<dbReference type="PROSITE" id="PS00178">
    <property type="entry name" value="AA_TRNA_LIGASE_I"/>
    <property type="match status" value="1"/>
</dbReference>
<keyword evidence="4" id="KW-0547">Nucleotide-binding</keyword>
<dbReference type="GO" id="GO:0005739">
    <property type="term" value="C:mitochondrion"/>
    <property type="evidence" value="ECO:0007669"/>
    <property type="project" value="TreeGrafter"/>
</dbReference>
<dbReference type="Gene3D" id="1.10.10.350">
    <property type="match status" value="1"/>
</dbReference>
<evidence type="ECO:0000256" key="6">
    <source>
        <dbReference type="ARBA" id="ARBA00022917"/>
    </source>
</evidence>
<evidence type="ECO:0000256" key="5">
    <source>
        <dbReference type="ARBA" id="ARBA00022840"/>
    </source>
</evidence>
<keyword evidence="5" id="KW-0067">ATP-binding</keyword>
<dbReference type="InterPro" id="IPR004527">
    <property type="entry name" value="Glu-tRNA-ligase_bac/mito"/>
</dbReference>
<reference evidence="11" key="1">
    <citation type="submission" date="2018-06" db="EMBL/GenBank/DDBJ databases">
        <authorList>
            <person name="Zhirakovskaya E."/>
        </authorList>
    </citation>
    <scope>NUCLEOTIDE SEQUENCE</scope>
</reference>
<dbReference type="InterPro" id="IPR033910">
    <property type="entry name" value="GluRS_core"/>
</dbReference>
<comment type="similarity">
    <text evidence="1">Belongs to the class-I aminoacyl-tRNA synthetase family. Glutamate--tRNA ligase type 1 subfamily.</text>
</comment>
<dbReference type="InterPro" id="IPR020058">
    <property type="entry name" value="Glu/Gln-tRNA-synth_Ib_cat-dom"/>
</dbReference>